<sequence length="44" mass="5172">DQGKEYLFITAWNEWGEGAFIEPDEINKMSYLDAIKEVVHEINK</sequence>
<dbReference type="GO" id="GO:0016740">
    <property type="term" value="F:transferase activity"/>
    <property type="evidence" value="ECO:0007669"/>
    <property type="project" value="UniProtKB-KW"/>
</dbReference>
<comment type="caution">
    <text evidence="1">The sequence shown here is derived from an EMBL/GenBank/DDBJ whole genome shotgun (WGS) entry which is preliminary data.</text>
</comment>
<keyword evidence="2" id="KW-1185">Reference proteome</keyword>
<dbReference type="Pfam" id="PF14307">
    <property type="entry name" value="Glyco_tran_WbsX"/>
    <property type="match status" value="1"/>
</dbReference>
<dbReference type="EMBL" id="RCXO01000027">
    <property type="protein sequence ID" value="RYT78477.1"/>
    <property type="molecule type" value="Genomic_DNA"/>
</dbReference>
<proteinExistence type="predicted"/>
<keyword evidence="1" id="KW-0808">Transferase</keyword>
<dbReference type="Gene3D" id="3.20.20.80">
    <property type="entry name" value="Glycosidases"/>
    <property type="match status" value="1"/>
</dbReference>
<feature type="non-terminal residue" evidence="1">
    <location>
        <position position="1"/>
    </location>
</feature>
<evidence type="ECO:0000313" key="1">
    <source>
        <dbReference type="EMBL" id="RYT78477.1"/>
    </source>
</evidence>
<protein>
    <submittedName>
        <fullName evidence="1">Glycosyl transferase</fullName>
    </submittedName>
</protein>
<evidence type="ECO:0000313" key="2">
    <source>
        <dbReference type="Proteomes" id="UP000291191"/>
    </source>
</evidence>
<accession>A0A4Q5HC95</accession>
<gene>
    <name evidence="1" type="ORF">EAJ06_18460</name>
</gene>
<dbReference type="InterPro" id="IPR032719">
    <property type="entry name" value="WbsX"/>
</dbReference>
<dbReference type="Proteomes" id="UP000291191">
    <property type="component" value="Unassembled WGS sequence"/>
</dbReference>
<reference evidence="1 2" key="1">
    <citation type="journal article" date="2019" name="Science, e1252229">
        <title>Invertible promoters mediate bacterial phase variation, antibiotic resistance, and host adaptation in the gut.</title>
        <authorList>
            <person name="Jiang X."/>
            <person name="Hall A.B."/>
            <person name="Arthur T.D."/>
            <person name="Plichta D.R."/>
            <person name="Covington C.T."/>
            <person name="Poyet M."/>
            <person name="Crothers J."/>
            <person name="Moses P.L."/>
            <person name="Tolonen A.C."/>
            <person name="Vlamakis H."/>
            <person name="Alm E.J."/>
            <person name="Xavier R.J."/>
        </authorList>
    </citation>
    <scope>NUCLEOTIDE SEQUENCE [LARGE SCALE GENOMIC DNA]</scope>
    <source>
        <strain evidence="2">bf_0095</strain>
    </source>
</reference>
<organism evidence="1 2">
    <name type="scientific">Bacteroides intestinalis</name>
    <dbReference type="NCBI Taxonomy" id="329854"/>
    <lineage>
        <taxon>Bacteria</taxon>
        <taxon>Pseudomonadati</taxon>
        <taxon>Bacteroidota</taxon>
        <taxon>Bacteroidia</taxon>
        <taxon>Bacteroidales</taxon>
        <taxon>Bacteroidaceae</taxon>
        <taxon>Bacteroides</taxon>
    </lineage>
</organism>
<dbReference type="AlphaFoldDB" id="A0A4Q5HC95"/>
<name>A0A4Q5HC95_9BACE</name>